<dbReference type="SUPFAM" id="SSF51556">
    <property type="entry name" value="Metallo-dependent hydrolases"/>
    <property type="match status" value="1"/>
</dbReference>
<proteinExistence type="predicted"/>
<dbReference type="InterPro" id="IPR032466">
    <property type="entry name" value="Metal_Hydrolase"/>
</dbReference>
<name>X1UWG0_9ZZZZ</name>
<comment type="caution">
    <text evidence="1">The sequence shown here is derived from an EMBL/GenBank/DDBJ whole genome shotgun (WGS) entry which is preliminary data.</text>
</comment>
<evidence type="ECO:0000313" key="1">
    <source>
        <dbReference type="EMBL" id="GAI96699.1"/>
    </source>
</evidence>
<dbReference type="Gene3D" id="3.20.20.140">
    <property type="entry name" value="Metal-dependent hydrolases"/>
    <property type="match status" value="1"/>
</dbReference>
<gene>
    <name evidence="1" type="ORF">S12H4_40887</name>
</gene>
<dbReference type="Gene3D" id="3.30.1490.130">
    <property type="entry name" value="D-aminoacylase. Domain 3"/>
    <property type="match status" value="1"/>
</dbReference>
<evidence type="ECO:0008006" key="2">
    <source>
        <dbReference type="Google" id="ProtNLM"/>
    </source>
</evidence>
<protein>
    <recommendedName>
        <fullName evidence="2">Amidohydrolase 3 domain-containing protein</fullName>
    </recommendedName>
</protein>
<reference evidence="1" key="1">
    <citation type="journal article" date="2014" name="Front. Microbiol.">
        <title>High frequency of phylogenetically diverse reductive dehalogenase-homologous genes in deep subseafloor sedimentary metagenomes.</title>
        <authorList>
            <person name="Kawai M."/>
            <person name="Futagami T."/>
            <person name="Toyoda A."/>
            <person name="Takaki Y."/>
            <person name="Nishi S."/>
            <person name="Hori S."/>
            <person name="Arai W."/>
            <person name="Tsubouchi T."/>
            <person name="Morono Y."/>
            <person name="Uchiyama I."/>
            <person name="Ito T."/>
            <person name="Fujiyama A."/>
            <person name="Inagaki F."/>
            <person name="Takami H."/>
        </authorList>
    </citation>
    <scope>NUCLEOTIDE SEQUENCE</scope>
    <source>
        <strain evidence="1">Expedition CK06-06</strain>
    </source>
</reference>
<dbReference type="AlphaFoldDB" id="X1UWG0"/>
<organism evidence="1">
    <name type="scientific">marine sediment metagenome</name>
    <dbReference type="NCBI Taxonomy" id="412755"/>
    <lineage>
        <taxon>unclassified sequences</taxon>
        <taxon>metagenomes</taxon>
        <taxon>ecological metagenomes</taxon>
    </lineage>
</organism>
<feature type="non-terminal residue" evidence="1">
    <location>
        <position position="262"/>
    </location>
</feature>
<dbReference type="EMBL" id="BARW01024857">
    <property type="protein sequence ID" value="GAI96699.1"/>
    <property type="molecule type" value="Genomic_DNA"/>
</dbReference>
<accession>X1UWG0</accession>
<dbReference type="InterPro" id="IPR023100">
    <property type="entry name" value="D-aminoacylase_insert_dom_sf"/>
</dbReference>
<dbReference type="GO" id="GO:0016811">
    <property type="term" value="F:hydrolase activity, acting on carbon-nitrogen (but not peptide) bonds, in linear amides"/>
    <property type="evidence" value="ECO:0007669"/>
    <property type="project" value="InterPro"/>
</dbReference>
<sequence length="262" mass="29140">MRFNLKTKAELIVMQDLVKEAMKEGAFGISTGLEYMPGRAASTEELIVLAEKAGQFGGFYASHTRCEAVRVLVSVAEAIEIGAKSGTPVQISHIKAIGGEQWGQGAIISAMILQARALGVDVTADQYPYDAWSSSFGFMFPQWALEGGTKELIKRLEDPVQYERIWKYLRNKLKDEFGEDMFRCQIARYKYDPTLQGKTLEEILIGRGLEPTLDNGTDLAIELHIHGVSIIGFGMDEGDIRVLMRNPYIMCISDGSVREYGK</sequence>